<reference evidence="2" key="1">
    <citation type="journal article" date="2015" name="Nature">
        <title>Complex archaea that bridge the gap between prokaryotes and eukaryotes.</title>
        <authorList>
            <person name="Spang A."/>
            <person name="Saw J.H."/>
            <person name="Jorgensen S.L."/>
            <person name="Zaremba-Niedzwiedzka K."/>
            <person name="Martijn J."/>
            <person name="Lind A.E."/>
            <person name="van Eijk R."/>
            <person name="Schleper C."/>
            <person name="Guy L."/>
            <person name="Ettema T.J."/>
        </authorList>
    </citation>
    <scope>NUCLEOTIDE SEQUENCE</scope>
</reference>
<dbReference type="Gene3D" id="3.90.75.20">
    <property type="match status" value="1"/>
</dbReference>
<name>A0A0F9T4E1_9ZZZZ</name>
<sequence length="124" mass="14333">MSRQRACSIEGCGAEHYARGWCKKHYMRWFRYGSLLAREKAPNGSGYITNQGRRMVSRLVDGKHQRTFDYRALVEGILGRPLKQSEVVHHIDGNPLNNDHSNLVVMEDNMHRHLHCAMEKAENT</sequence>
<dbReference type="SUPFAM" id="SSF54060">
    <property type="entry name" value="His-Me finger endonucleases"/>
    <property type="match status" value="1"/>
</dbReference>
<organism evidence="2">
    <name type="scientific">marine sediment metagenome</name>
    <dbReference type="NCBI Taxonomy" id="412755"/>
    <lineage>
        <taxon>unclassified sequences</taxon>
        <taxon>metagenomes</taxon>
        <taxon>ecological metagenomes</taxon>
    </lineage>
</organism>
<feature type="domain" description="HNH nuclease" evidence="1">
    <location>
        <begin position="82"/>
        <end position="108"/>
    </location>
</feature>
<dbReference type="EMBL" id="LAZR01000332">
    <property type="protein sequence ID" value="KKN74054.1"/>
    <property type="molecule type" value="Genomic_DNA"/>
</dbReference>
<protein>
    <recommendedName>
        <fullName evidence="1">HNH nuclease domain-containing protein</fullName>
    </recommendedName>
</protein>
<evidence type="ECO:0000313" key="2">
    <source>
        <dbReference type="EMBL" id="KKN74054.1"/>
    </source>
</evidence>
<dbReference type="InterPro" id="IPR044925">
    <property type="entry name" value="His-Me_finger_sf"/>
</dbReference>
<evidence type="ECO:0000259" key="1">
    <source>
        <dbReference type="Pfam" id="PF13392"/>
    </source>
</evidence>
<dbReference type="Pfam" id="PF13392">
    <property type="entry name" value="HNH_3"/>
    <property type="match status" value="1"/>
</dbReference>
<dbReference type="InterPro" id="IPR003615">
    <property type="entry name" value="HNH_nuc"/>
</dbReference>
<gene>
    <name evidence="2" type="ORF">LCGC14_0393940</name>
</gene>
<accession>A0A0F9T4E1</accession>
<dbReference type="AlphaFoldDB" id="A0A0F9T4E1"/>
<proteinExistence type="predicted"/>
<comment type="caution">
    <text evidence="2">The sequence shown here is derived from an EMBL/GenBank/DDBJ whole genome shotgun (WGS) entry which is preliminary data.</text>
</comment>